<dbReference type="AlphaFoldDB" id="A0A9X1YG11"/>
<dbReference type="GO" id="GO:0043565">
    <property type="term" value="F:sequence-specific DNA binding"/>
    <property type="evidence" value="ECO:0007669"/>
    <property type="project" value="InterPro"/>
</dbReference>
<proteinExistence type="predicted"/>
<dbReference type="InterPro" id="IPR002818">
    <property type="entry name" value="DJ-1/PfpI"/>
</dbReference>
<dbReference type="Gene3D" id="1.10.10.60">
    <property type="entry name" value="Homeodomain-like"/>
    <property type="match status" value="1"/>
</dbReference>
<dbReference type="PANTHER" id="PTHR43130:SF3">
    <property type="entry name" value="HTH-TYPE TRANSCRIPTIONAL REGULATOR RV1931C"/>
    <property type="match status" value="1"/>
</dbReference>
<evidence type="ECO:0000313" key="4">
    <source>
        <dbReference type="EMBL" id="MCK9685388.1"/>
    </source>
</evidence>
<dbReference type="InterPro" id="IPR052158">
    <property type="entry name" value="INH-QAR"/>
</dbReference>
<protein>
    <submittedName>
        <fullName evidence="4">DJ-1/PfpI family protein</fullName>
    </submittedName>
</protein>
<keyword evidence="2" id="KW-0804">Transcription</keyword>
<dbReference type="GO" id="GO:0003700">
    <property type="term" value="F:DNA-binding transcription factor activity"/>
    <property type="evidence" value="ECO:0007669"/>
    <property type="project" value="InterPro"/>
</dbReference>
<dbReference type="Proteomes" id="UP001139353">
    <property type="component" value="Unassembled WGS sequence"/>
</dbReference>
<dbReference type="InterPro" id="IPR018060">
    <property type="entry name" value="HTH_AraC"/>
</dbReference>
<dbReference type="InterPro" id="IPR029062">
    <property type="entry name" value="Class_I_gatase-like"/>
</dbReference>
<sequence>MRQVVVAVFPGVQALDVSGPLDVFSEANAFVAADAGYVASVAGEGAEPVRASNGQRLLSDIAFEDETARFDIALVAGGPALPTQAVQPALIAWLKAVAARAPRYGSICTGAFALGAAGLLAARTVTTHWQWSALLARRFPDARVEADRIHCRDGPLITSAGVTAGIDLALALVAEDHGADVARAVAKRLVVFAQRQGGQSQFSPYLAAVRDADDPMAKVQAHVMANLQGDLSVAALAEAAGMSGRSFARGFGAWAQTTPREFVERARIDAARHVLESTAMPLKTVAFDCGFASADRMRLAFVRRLGVSPATYRSRFRGLPESSED</sequence>
<dbReference type="Pfam" id="PF12833">
    <property type="entry name" value="HTH_18"/>
    <property type="match status" value="1"/>
</dbReference>
<evidence type="ECO:0000313" key="5">
    <source>
        <dbReference type="Proteomes" id="UP001139353"/>
    </source>
</evidence>
<dbReference type="InterPro" id="IPR009057">
    <property type="entry name" value="Homeodomain-like_sf"/>
</dbReference>
<keyword evidence="1" id="KW-0805">Transcription regulation</keyword>
<feature type="domain" description="HTH araC/xylS-type" evidence="3">
    <location>
        <begin position="217"/>
        <end position="315"/>
    </location>
</feature>
<dbReference type="SUPFAM" id="SSF52317">
    <property type="entry name" value="Class I glutamine amidotransferase-like"/>
    <property type="match status" value="1"/>
</dbReference>
<organism evidence="4 5">
    <name type="scientific">Scleromatobacter humisilvae</name>
    <dbReference type="NCBI Taxonomy" id="2897159"/>
    <lineage>
        <taxon>Bacteria</taxon>
        <taxon>Pseudomonadati</taxon>
        <taxon>Pseudomonadota</taxon>
        <taxon>Betaproteobacteria</taxon>
        <taxon>Burkholderiales</taxon>
        <taxon>Sphaerotilaceae</taxon>
        <taxon>Scleromatobacter</taxon>
    </lineage>
</organism>
<keyword evidence="5" id="KW-1185">Reference proteome</keyword>
<evidence type="ECO:0000256" key="1">
    <source>
        <dbReference type="ARBA" id="ARBA00023015"/>
    </source>
</evidence>
<accession>A0A9X1YG11</accession>
<dbReference type="PANTHER" id="PTHR43130">
    <property type="entry name" value="ARAC-FAMILY TRANSCRIPTIONAL REGULATOR"/>
    <property type="match status" value="1"/>
</dbReference>
<dbReference type="CDD" id="cd03137">
    <property type="entry name" value="GATase1_AraC_1"/>
    <property type="match status" value="1"/>
</dbReference>
<dbReference type="EMBL" id="JAJLJH010000001">
    <property type="protein sequence ID" value="MCK9685388.1"/>
    <property type="molecule type" value="Genomic_DNA"/>
</dbReference>
<gene>
    <name evidence="4" type="ORF">LPC04_06625</name>
</gene>
<evidence type="ECO:0000259" key="3">
    <source>
        <dbReference type="PROSITE" id="PS01124"/>
    </source>
</evidence>
<evidence type="ECO:0000256" key="2">
    <source>
        <dbReference type="ARBA" id="ARBA00023163"/>
    </source>
</evidence>
<dbReference type="SUPFAM" id="SSF46689">
    <property type="entry name" value="Homeodomain-like"/>
    <property type="match status" value="2"/>
</dbReference>
<name>A0A9X1YG11_9BURK</name>
<dbReference type="PROSITE" id="PS01124">
    <property type="entry name" value="HTH_ARAC_FAMILY_2"/>
    <property type="match status" value="1"/>
</dbReference>
<dbReference type="Pfam" id="PF01965">
    <property type="entry name" value="DJ-1_PfpI"/>
    <property type="match status" value="1"/>
</dbReference>
<dbReference type="SMART" id="SM00342">
    <property type="entry name" value="HTH_ARAC"/>
    <property type="match status" value="1"/>
</dbReference>
<dbReference type="RefSeq" id="WP_275681392.1">
    <property type="nucleotide sequence ID" value="NZ_JAJLJH010000001.1"/>
</dbReference>
<comment type="caution">
    <text evidence="4">The sequence shown here is derived from an EMBL/GenBank/DDBJ whole genome shotgun (WGS) entry which is preliminary data.</text>
</comment>
<dbReference type="Gene3D" id="3.40.50.880">
    <property type="match status" value="1"/>
</dbReference>
<reference evidence="4" key="1">
    <citation type="submission" date="2021-11" db="EMBL/GenBank/DDBJ databases">
        <title>BS-T2-15 a new species belonging to the Comamonadaceae family isolated from the soil of a French oak forest.</title>
        <authorList>
            <person name="Mieszkin S."/>
            <person name="Alain K."/>
        </authorList>
    </citation>
    <scope>NUCLEOTIDE SEQUENCE</scope>
    <source>
        <strain evidence="4">BS-T2-15</strain>
    </source>
</reference>